<reference evidence="19" key="1">
    <citation type="submission" date="2022-12" db="EMBL/GenBank/DDBJ databases">
        <authorList>
            <person name="Wang J."/>
        </authorList>
    </citation>
    <scope>NUCLEOTIDE SEQUENCE</scope>
    <source>
        <strain evidence="19">HY-45-18</strain>
    </source>
</reference>
<evidence type="ECO:0000256" key="16">
    <source>
        <dbReference type="SAM" id="Coils"/>
    </source>
</evidence>
<evidence type="ECO:0000256" key="15">
    <source>
        <dbReference type="RuleBase" id="RU364045"/>
    </source>
</evidence>
<dbReference type="InterPro" id="IPR005801">
    <property type="entry name" value="ADC_synthase"/>
</dbReference>
<dbReference type="GO" id="GO:0004049">
    <property type="term" value="F:anthranilate synthase activity"/>
    <property type="evidence" value="ECO:0007669"/>
    <property type="project" value="UniProtKB-EC"/>
</dbReference>
<keyword evidence="12 15" id="KW-0456">Lyase</keyword>
<dbReference type="InterPro" id="IPR005256">
    <property type="entry name" value="Anth_synth_I_PabB"/>
</dbReference>
<evidence type="ECO:0000256" key="12">
    <source>
        <dbReference type="ARBA" id="ARBA00023239"/>
    </source>
</evidence>
<evidence type="ECO:0000256" key="8">
    <source>
        <dbReference type="ARBA" id="ARBA00022723"/>
    </source>
</evidence>
<keyword evidence="20" id="KW-1185">Reference proteome</keyword>
<comment type="caution">
    <text evidence="19">The sequence shown here is derived from an EMBL/GenBank/DDBJ whole genome shotgun (WGS) entry which is preliminary data.</text>
</comment>
<name>A0ABT4CW69_9CLOT</name>
<keyword evidence="7 15" id="KW-0028">Amino-acid biosynthesis</keyword>
<dbReference type="Gene3D" id="3.60.120.10">
    <property type="entry name" value="Anthranilate synthase"/>
    <property type="match status" value="1"/>
</dbReference>
<evidence type="ECO:0000256" key="13">
    <source>
        <dbReference type="ARBA" id="ARBA00025634"/>
    </source>
</evidence>
<evidence type="ECO:0000259" key="18">
    <source>
        <dbReference type="Pfam" id="PF04715"/>
    </source>
</evidence>
<dbReference type="InterPro" id="IPR015890">
    <property type="entry name" value="Chorismate_C"/>
</dbReference>
<evidence type="ECO:0000256" key="10">
    <source>
        <dbReference type="ARBA" id="ARBA00022842"/>
    </source>
</evidence>
<feature type="coiled-coil region" evidence="16">
    <location>
        <begin position="158"/>
        <end position="192"/>
    </location>
</feature>
<comment type="pathway">
    <text evidence="2 15">Amino-acid biosynthesis; L-tryptophan biosynthesis; L-tryptophan from chorismate: step 1/5.</text>
</comment>
<keyword evidence="16" id="KW-0175">Coiled coil</keyword>
<dbReference type="Proteomes" id="UP001078443">
    <property type="component" value="Unassembled WGS sequence"/>
</dbReference>
<evidence type="ECO:0000256" key="11">
    <source>
        <dbReference type="ARBA" id="ARBA00023141"/>
    </source>
</evidence>
<feature type="domain" description="Chorismate-utilising enzyme C-terminal" evidence="17">
    <location>
        <begin position="206"/>
        <end position="459"/>
    </location>
</feature>
<evidence type="ECO:0000259" key="17">
    <source>
        <dbReference type="Pfam" id="PF00425"/>
    </source>
</evidence>
<evidence type="ECO:0000256" key="14">
    <source>
        <dbReference type="ARBA" id="ARBA00047683"/>
    </source>
</evidence>
<feature type="domain" description="Anthranilate synthase component I N-terminal" evidence="18">
    <location>
        <begin position="18"/>
        <end position="153"/>
    </location>
</feature>
<comment type="subunit">
    <text evidence="4 15">Heterotetramer consisting of two non-identical subunits: a beta subunit (TrpG) and a large alpha subunit (TrpE).</text>
</comment>
<comment type="similarity">
    <text evidence="3 15">Belongs to the anthranilate synthase component I family.</text>
</comment>
<dbReference type="EMBL" id="JAPQER010000001">
    <property type="protein sequence ID" value="MCY6483211.1"/>
    <property type="molecule type" value="Genomic_DNA"/>
</dbReference>
<comment type="catalytic activity">
    <reaction evidence="14 15">
        <text>chorismate + L-glutamine = anthranilate + pyruvate + L-glutamate + H(+)</text>
        <dbReference type="Rhea" id="RHEA:21732"/>
        <dbReference type="ChEBI" id="CHEBI:15361"/>
        <dbReference type="ChEBI" id="CHEBI:15378"/>
        <dbReference type="ChEBI" id="CHEBI:16567"/>
        <dbReference type="ChEBI" id="CHEBI:29748"/>
        <dbReference type="ChEBI" id="CHEBI:29985"/>
        <dbReference type="ChEBI" id="CHEBI:58359"/>
        <dbReference type="EC" id="4.1.3.27"/>
    </reaction>
</comment>
<dbReference type="Pfam" id="PF00425">
    <property type="entry name" value="Chorismate_bind"/>
    <property type="match status" value="1"/>
</dbReference>
<evidence type="ECO:0000256" key="3">
    <source>
        <dbReference type="ARBA" id="ARBA00009562"/>
    </source>
</evidence>
<keyword evidence="9 15" id="KW-0822">Tryptophan biosynthesis</keyword>
<dbReference type="EC" id="4.1.3.27" evidence="5 15"/>
<dbReference type="PANTHER" id="PTHR11236">
    <property type="entry name" value="AMINOBENZOATE/ANTHRANILATE SYNTHASE"/>
    <property type="match status" value="1"/>
</dbReference>
<keyword evidence="8 15" id="KW-0479">Metal-binding</keyword>
<evidence type="ECO:0000256" key="6">
    <source>
        <dbReference type="ARBA" id="ARBA00020653"/>
    </source>
</evidence>
<evidence type="ECO:0000256" key="1">
    <source>
        <dbReference type="ARBA" id="ARBA00001946"/>
    </source>
</evidence>
<dbReference type="RefSeq" id="WP_268039468.1">
    <property type="nucleotide sequence ID" value="NZ_JAPQER010000001.1"/>
</dbReference>
<comment type="cofactor">
    <cofactor evidence="1 15">
        <name>Mg(2+)</name>
        <dbReference type="ChEBI" id="CHEBI:18420"/>
    </cofactor>
</comment>
<sequence>MKLGKKILVPYIKKLSGDTETPITLYKKYVGDQKGILLETTDLENGRYSFIGKNPYAILKANNNEVIIDNNYKQEIKKGKILDVVREYMKQFEVCNNTSLPFIGGAIGTIAYDIIRQYENIPNETEDTMYLPDVELMIITEFIAYDHLHNQIILCVLEEDTNEGIKKAENKIKNIQKILEEGNAELENIKLDNCNLNNIAISNTTKEQFMQMVEKAQKYIYEGDIFQVVLSQRWEIGIKEDPFTIYRKLRSINPSPYLFYLNFGDYQVVGSSPEMLVEMKVDKVYTCPIAGTRKRGQNEKEDEMLANDLLNDEKERAEHVMLVDLARNDMGRVSKIGSVNVSNFMKVKNYSHVMHLVSLVEGKTREDKDPFDVLASFLPAGTLSGAPKIRAMEIIEELEKEKRSIYGGAVGYFGFDGNMDMCIAIRTMIIKDKMAYMQAGAGIVADSIPESEYEETKNKVKALVKVVGRLEE</sequence>
<evidence type="ECO:0000256" key="7">
    <source>
        <dbReference type="ARBA" id="ARBA00022605"/>
    </source>
</evidence>
<dbReference type="Pfam" id="PF04715">
    <property type="entry name" value="Anth_synt_I_N"/>
    <property type="match status" value="1"/>
</dbReference>
<gene>
    <name evidence="15 19" type="primary">trpE</name>
    <name evidence="19" type="ORF">OW763_02430</name>
</gene>
<dbReference type="PANTHER" id="PTHR11236:SF48">
    <property type="entry name" value="ISOCHORISMATE SYNTHASE MENF"/>
    <property type="match status" value="1"/>
</dbReference>
<accession>A0ABT4CW69</accession>
<dbReference type="PRINTS" id="PR00095">
    <property type="entry name" value="ANTSNTHASEI"/>
</dbReference>
<evidence type="ECO:0000313" key="19">
    <source>
        <dbReference type="EMBL" id="MCY6483211.1"/>
    </source>
</evidence>
<evidence type="ECO:0000256" key="9">
    <source>
        <dbReference type="ARBA" id="ARBA00022822"/>
    </source>
</evidence>
<evidence type="ECO:0000256" key="4">
    <source>
        <dbReference type="ARBA" id="ARBA00011575"/>
    </source>
</evidence>
<evidence type="ECO:0000313" key="20">
    <source>
        <dbReference type="Proteomes" id="UP001078443"/>
    </source>
</evidence>
<evidence type="ECO:0000256" key="5">
    <source>
        <dbReference type="ARBA" id="ARBA00012266"/>
    </source>
</evidence>
<comment type="function">
    <text evidence="13 15">Part of a heterotetrameric complex that catalyzes the two-step biosynthesis of anthranilate, an intermediate in the biosynthesis of L-tryptophan. In the first step, the glutamine-binding beta subunit (TrpG) of anthranilate synthase (AS) provides the glutamine amidotransferase activity which generates ammonia as a substrate that, along with chorismate, is used in the second step, catalyzed by the large alpha subunit of AS (TrpE) to produce anthranilate. In the absence of TrpG, TrpE can synthesize anthranilate directly from chorismate and high concentrations of ammonia.</text>
</comment>
<proteinExistence type="inferred from homology"/>
<dbReference type="SUPFAM" id="SSF56322">
    <property type="entry name" value="ADC synthase"/>
    <property type="match status" value="1"/>
</dbReference>
<dbReference type="InterPro" id="IPR019999">
    <property type="entry name" value="Anth_synth_I-like"/>
</dbReference>
<organism evidence="19 20">
    <name type="scientific">Clostridium aestuarii</name>
    <dbReference type="NCBI Taxonomy" id="338193"/>
    <lineage>
        <taxon>Bacteria</taxon>
        <taxon>Bacillati</taxon>
        <taxon>Bacillota</taxon>
        <taxon>Clostridia</taxon>
        <taxon>Eubacteriales</taxon>
        <taxon>Clostridiaceae</taxon>
        <taxon>Clostridium</taxon>
    </lineage>
</organism>
<dbReference type="InterPro" id="IPR006805">
    <property type="entry name" value="Anth_synth_I_N"/>
</dbReference>
<keyword evidence="10 15" id="KW-0460">Magnesium</keyword>
<protein>
    <recommendedName>
        <fullName evidence="6 15">Anthranilate synthase component 1</fullName>
        <ecNumber evidence="5 15">4.1.3.27</ecNumber>
    </recommendedName>
</protein>
<evidence type="ECO:0000256" key="2">
    <source>
        <dbReference type="ARBA" id="ARBA00004873"/>
    </source>
</evidence>
<dbReference type="NCBIfam" id="TIGR00564">
    <property type="entry name" value="trpE_most"/>
    <property type="match status" value="1"/>
</dbReference>
<keyword evidence="11 15" id="KW-0057">Aromatic amino acid biosynthesis</keyword>